<name>A0A515D5V3_SERLI</name>
<sequence length="87" mass="9142">MPHFAHHSNPKSSEVNMTNKHSAPSIWSFDGGDGVASRNTVICGAAGAGKTTFMASLVAMLGSRRTLKLDEDVDGDTKPDPDKEGGK</sequence>
<feature type="compositionally biased region" description="Basic and acidic residues" evidence="1">
    <location>
        <begin position="67"/>
        <end position="87"/>
    </location>
</feature>
<reference evidence="2 3" key="1">
    <citation type="submission" date="2018-11" db="EMBL/GenBank/DDBJ databases">
        <title>The first complete genome of Serratia liquefaciens isolated from metalophyte plant revel distinctness adaptive mechanisms in an extreme habitat.</title>
        <authorList>
            <person name="Caneschi W.L."/>
            <person name="Sanchez A.B."/>
            <person name="Felestrino E.B."/>
            <person name="Assis R.A.B."/>
            <person name="Lemes C.G.C."/>
            <person name="Cordeiro I.F."/>
            <person name="Fonseca N.P."/>
            <person name="Villa M."/>
            <person name="Vieira I.T."/>
            <person name="Moraes L.A."/>
            <person name="Kamino L.H.Y."/>
            <person name="do Carmo F."/>
            <person name="Garcia C.M."/>
            <person name="Almeida N.F."/>
            <person name="Silva R.S."/>
            <person name="Ferro J.A."/>
            <person name="Ferro M.I.T."/>
            <person name="Varani A.M."/>
            <person name="Ferreira R.M."/>
            <person name="dos Santos V.L."/>
            <person name="Silva U.C."/>
            <person name="Setubal J.C."/>
            <person name="Moreira L.M."/>
        </authorList>
    </citation>
    <scope>NUCLEOTIDE SEQUENCE [LARGE SCALE GENOMIC DNA]</scope>
    <source>
        <strain evidence="2 3">FG3</strain>
        <plasmid evidence="2 3">p2-125</plasmid>
    </source>
</reference>
<organism evidence="2 3">
    <name type="scientific">Serratia liquefaciens</name>
    <dbReference type="NCBI Taxonomy" id="614"/>
    <lineage>
        <taxon>Bacteria</taxon>
        <taxon>Pseudomonadati</taxon>
        <taxon>Pseudomonadota</taxon>
        <taxon>Gammaproteobacteria</taxon>
        <taxon>Enterobacterales</taxon>
        <taxon>Yersiniaceae</taxon>
        <taxon>Serratia</taxon>
    </lineage>
</organism>
<evidence type="ECO:0000313" key="2">
    <source>
        <dbReference type="EMBL" id="QDL35777.1"/>
    </source>
</evidence>
<dbReference type="AlphaFoldDB" id="A0A515D5V3"/>
<accession>A0A515D5V3</accession>
<dbReference type="SUPFAM" id="SSF52540">
    <property type="entry name" value="P-loop containing nucleoside triphosphate hydrolases"/>
    <property type="match status" value="1"/>
</dbReference>
<dbReference type="EMBL" id="CP033895">
    <property type="protein sequence ID" value="QDL35777.1"/>
    <property type="molecule type" value="Genomic_DNA"/>
</dbReference>
<keyword evidence="2" id="KW-0614">Plasmid</keyword>
<feature type="region of interest" description="Disordered" evidence="1">
    <location>
        <begin position="65"/>
        <end position="87"/>
    </location>
</feature>
<geneLocation type="plasmid" evidence="2 3">
    <name>p2-125</name>
</geneLocation>
<protein>
    <submittedName>
        <fullName evidence="2">Uncharacterized protein</fullName>
    </submittedName>
</protein>
<feature type="region of interest" description="Disordered" evidence="1">
    <location>
        <begin position="1"/>
        <end position="30"/>
    </location>
</feature>
<dbReference type="InterPro" id="IPR027417">
    <property type="entry name" value="P-loop_NTPase"/>
</dbReference>
<feature type="compositionally biased region" description="Polar residues" evidence="1">
    <location>
        <begin position="10"/>
        <end position="22"/>
    </location>
</feature>
<evidence type="ECO:0000313" key="3">
    <source>
        <dbReference type="Proteomes" id="UP000317572"/>
    </source>
</evidence>
<gene>
    <name evidence="2" type="ORF">EGO53_28775</name>
</gene>
<evidence type="ECO:0000256" key="1">
    <source>
        <dbReference type="SAM" id="MobiDB-lite"/>
    </source>
</evidence>
<dbReference type="Proteomes" id="UP000317572">
    <property type="component" value="Plasmid p2-125"/>
</dbReference>
<proteinExistence type="predicted"/>